<sequence>MTWPEARVLDARNPSQQCVPWPLLLRSACCPPWVRTHQEIVGGTNALITDFPWMVSLQDAGGTAFCGGAILDASSIVTAQNCPLATRSDETAGFLAPGVTATVTGWGLTALSGPNPLPDTLRKVGLPIVSNFAAIPVFGPITADQLATGTGSMGGPDTCHGDNGGPVVVNGASGKILAGVVSWGSNGCGRPNTPRMHARISSFQTWLTDVAGRTSSSLLPQTGVAGLTGTWTHFTATMPVGAASLNVALGDGTGNGDLYVHTATPTSTPYTCASTGTGGNAEYCSLPSLAAGTWYVCVLGTADYAGANLRVTVYWFHGRVRNTP</sequence>
<comment type="similarity">
    <text evidence="1">Belongs to the peptidase S1 family.</text>
</comment>
<dbReference type="Pfam" id="PF00089">
    <property type="entry name" value="Trypsin"/>
    <property type="match status" value="2"/>
</dbReference>
<dbReference type="InterPro" id="IPR007280">
    <property type="entry name" value="Peptidase_C_arc/bac"/>
</dbReference>
<dbReference type="InterPro" id="IPR001254">
    <property type="entry name" value="Trypsin_dom"/>
</dbReference>
<dbReference type="SMART" id="SM00020">
    <property type="entry name" value="Tryp_SPc"/>
    <property type="match status" value="1"/>
</dbReference>
<proteinExistence type="inferred from homology"/>
<dbReference type="CDD" id="cd00190">
    <property type="entry name" value="Tryp_SPc"/>
    <property type="match status" value="1"/>
</dbReference>
<dbReference type="InterPro" id="IPR001314">
    <property type="entry name" value="Peptidase_S1A"/>
</dbReference>
<evidence type="ECO:0000313" key="5">
    <source>
        <dbReference type="Proteomes" id="UP000278907"/>
    </source>
</evidence>
<name>A0ABX9QL85_9BACT</name>
<organism evidence="4 5">
    <name type="scientific">Corallococcus praedator</name>
    <dbReference type="NCBI Taxonomy" id="2316724"/>
    <lineage>
        <taxon>Bacteria</taxon>
        <taxon>Pseudomonadati</taxon>
        <taxon>Myxococcota</taxon>
        <taxon>Myxococcia</taxon>
        <taxon>Myxococcales</taxon>
        <taxon>Cystobacterineae</taxon>
        <taxon>Myxococcaceae</taxon>
        <taxon>Corallococcus</taxon>
    </lineage>
</organism>
<dbReference type="SUPFAM" id="SSF50494">
    <property type="entry name" value="Trypsin-like serine proteases"/>
    <property type="match status" value="1"/>
</dbReference>
<gene>
    <name evidence="4" type="ORF">D7Y13_14620</name>
</gene>
<dbReference type="RefSeq" id="WP_120582826.1">
    <property type="nucleotide sequence ID" value="NZ_RAWI01000091.1"/>
</dbReference>
<dbReference type="PANTHER" id="PTHR24276:SF98">
    <property type="entry name" value="FI18310P1-RELATED"/>
    <property type="match status" value="1"/>
</dbReference>
<feature type="domain" description="Peptidase S1" evidence="3">
    <location>
        <begin position="40"/>
        <end position="212"/>
    </location>
</feature>
<dbReference type="PROSITE" id="PS50240">
    <property type="entry name" value="TRYPSIN_DOM"/>
    <property type="match status" value="1"/>
</dbReference>
<reference evidence="4 5" key="1">
    <citation type="submission" date="2018-09" db="EMBL/GenBank/DDBJ databases">
        <authorList>
            <person name="Livingstone P.G."/>
            <person name="Whitworth D.E."/>
        </authorList>
    </citation>
    <scope>NUCLEOTIDE SEQUENCE [LARGE SCALE GENOMIC DNA]</scope>
    <source>
        <strain evidence="4 5">CA031B</strain>
    </source>
</reference>
<evidence type="ECO:0000256" key="2">
    <source>
        <dbReference type="ARBA" id="ARBA00023157"/>
    </source>
</evidence>
<accession>A0ABX9QL85</accession>
<keyword evidence="2" id="KW-1015">Disulfide bond</keyword>
<keyword evidence="5" id="KW-1185">Reference proteome</keyword>
<dbReference type="InterPro" id="IPR043504">
    <property type="entry name" value="Peptidase_S1_PA_chymotrypsin"/>
</dbReference>
<dbReference type="PRINTS" id="PR00722">
    <property type="entry name" value="CHYMOTRYPSIN"/>
</dbReference>
<evidence type="ECO:0000259" key="3">
    <source>
        <dbReference type="PROSITE" id="PS50240"/>
    </source>
</evidence>
<protein>
    <recommendedName>
        <fullName evidence="3">Peptidase S1 domain-containing protein</fullName>
    </recommendedName>
</protein>
<evidence type="ECO:0000256" key="1">
    <source>
        <dbReference type="ARBA" id="ARBA00007664"/>
    </source>
</evidence>
<comment type="caution">
    <text evidence="4">The sequence shown here is derived from an EMBL/GenBank/DDBJ whole genome shotgun (WGS) entry which is preliminary data.</text>
</comment>
<dbReference type="InterPro" id="IPR050430">
    <property type="entry name" value="Peptidase_S1"/>
</dbReference>
<evidence type="ECO:0000313" key="4">
    <source>
        <dbReference type="EMBL" id="RKI09280.1"/>
    </source>
</evidence>
<dbReference type="Gene3D" id="2.40.10.10">
    <property type="entry name" value="Trypsin-like serine proteases"/>
    <property type="match status" value="2"/>
</dbReference>
<dbReference type="Gene3D" id="2.60.120.380">
    <property type="match status" value="1"/>
</dbReference>
<dbReference type="Pfam" id="PF04151">
    <property type="entry name" value="PPC"/>
    <property type="match status" value="1"/>
</dbReference>
<dbReference type="InterPro" id="IPR009003">
    <property type="entry name" value="Peptidase_S1_PA"/>
</dbReference>
<dbReference type="PANTHER" id="PTHR24276">
    <property type="entry name" value="POLYSERASE-RELATED"/>
    <property type="match status" value="1"/>
</dbReference>
<dbReference type="Proteomes" id="UP000278907">
    <property type="component" value="Unassembled WGS sequence"/>
</dbReference>
<dbReference type="EMBL" id="RAWI01000091">
    <property type="protein sequence ID" value="RKI09280.1"/>
    <property type="molecule type" value="Genomic_DNA"/>
</dbReference>